<protein>
    <submittedName>
        <fullName evidence="2">Uncharacterized protein</fullName>
    </submittedName>
</protein>
<evidence type="ECO:0000256" key="1">
    <source>
        <dbReference type="SAM" id="MobiDB-lite"/>
    </source>
</evidence>
<organism evidence="2 3">
    <name type="scientific">Stylosanthes scabra</name>
    <dbReference type="NCBI Taxonomy" id="79078"/>
    <lineage>
        <taxon>Eukaryota</taxon>
        <taxon>Viridiplantae</taxon>
        <taxon>Streptophyta</taxon>
        <taxon>Embryophyta</taxon>
        <taxon>Tracheophyta</taxon>
        <taxon>Spermatophyta</taxon>
        <taxon>Magnoliopsida</taxon>
        <taxon>eudicotyledons</taxon>
        <taxon>Gunneridae</taxon>
        <taxon>Pentapetalae</taxon>
        <taxon>rosids</taxon>
        <taxon>fabids</taxon>
        <taxon>Fabales</taxon>
        <taxon>Fabaceae</taxon>
        <taxon>Papilionoideae</taxon>
        <taxon>50 kb inversion clade</taxon>
        <taxon>dalbergioids sensu lato</taxon>
        <taxon>Dalbergieae</taxon>
        <taxon>Pterocarpus clade</taxon>
        <taxon>Stylosanthes</taxon>
    </lineage>
</organism>
<comment type="caution">
    <text evidence="2">The sequence shown here is derived from an EMBL/GenBank/DDBJ whole genome shotgun (WGS) entry which is preliminary data.</text>
</comment>
<feature type="region of interest" description="Disordered" evidence="1">
    <location>
        <begin position="44"/>
        <end position="75"/>
    </location>
</feature>
<accession>A0ABU6Q889</accession>
<keyword evidence="3" id="KW-1185">Reference proteome</keyword>
<reference evidence="2 3" key="1">
    <citation type="journal article" date="2023" name="Plants (Basel)">
        <title>Bridging the Gap: Combining Genomics and Transcriptomics Approaches to Understand Stylosanthes scabra, an Orphan Legume from the Brazilian Caatinga.</title>
        <authorList>
            <person name="Ferreira-Neto J.R.C."/>
            <person name="da Silva M.D."/>
            <person name="Binneck E."/>
            <person name="de Melo N.F."/>
            <person name="da Silva R.H."/>
            <person name="de Melo A.L.T.M."/>
            <person name="Pandolfi V."/>
            <person name="Bustamante F.O."/>
            <person name="Brasileiro-Vidal A.C."/>
            <person name="Benko-Iseppon A.M."/>
        </authorList>
    </citation>
    <scope>NUCLEOTIDE SEQUENCE [LARGE SCALE GENOMIC DNA]</scope>
    <source>
        <tissue evidence="2">Leaves</tissue>
    </source>
</reference>
<evidence type="ECO:0000313" key="3">
    <source>
        <dbReference type="Proteomes" id="UP001341840"/>
    </source>
</evidence>
<name>A0ABU6Q889_9FABA</name>
<gene>
    <name evidence="2" type="ORF">PIB30_017263</name>
</gene>
<proteinExistence type="predicted"/>
<dbReference type="Proteomes" id="UP001341840">
    <property type="component" value="Unassembled WGS sequence"/>
</dbReference>
<sequence length="236" mass="27286">MREGSNHGGEGGQSRRRGRMLRWVAAKAQAEVEDERHRGCWDGTQTGASHGRAKAGTTQNCEGISGDRRRSHRRRLEAETRGKVRWIYVASGYQIAFNFYQFPFEQLPAQCQQKKLWSTLGIDLRCPPNMKLLMSALDVEFWGKTVLHCLNHQCPFASEIWNQSDLREITKPDDSTIFLKWWLDLMENLRKQTQWRKKSSIFTAILWKLWHDRNLRIFEGVATSVDSTLSAATDDS</sequence>
<evidence type="ECO:0000313" key="2">
    <source>
        <dbReference type="EMBL" id="MED6107771.1"/>
    </source>
</evidence>
<dbReference type="EMBL" id="JASCZI010000050">
    <property type="protein sequence ID" value="MED6107771.1"/>
    <property type="molecule type" value="Genomic_DNA"/>
</dbReference>